<dbReference type="SUPFAM" id="SSF56935">
    <property type="entry name" value="Porins"/>
    <property type="match status" value="1"/>
</dbReference>
<evidence type="ECO:0000256" key="6">
    <source>
        <dbReference type="ARBA" id="ARBA00023136"/>
    </source>
</evidence>
<dbReference type="KEGG" id="dpf:ON006_26750"/>
<keyword evidence="7 8" id="KW-0998">Cell outer membrane</keyword>
<dbReference type="GO" id="GO:0044718">
    <property type="term" value="P:siderophore transmembrane transport"/>
    <property type="evidence" value="ECO:0007669"/>
    <property type="project" value="TreeGrafter"/>
</dbReference>
<accession>A0A9E8N8J0</accession>
<evidence type="ECO:0000256" key="9">
    <source>
        <dbReference type="SAM" id="Phobius"/>
    </source>
</evidence>
<keyword evidence="2 8" id="KW-0813">Transport</keyword>
<evidence type="ECO:0000256" key="4">
    <source>
        <dbReference type="ARBA" id="ARBA00022692"/>
    </source>
</evidence>
<feature type="transmembrane region" description="Helical" evidence="9">
    <location>
        <begin position="21"/>
        <end position="40"/>
    </location>
</feature>
<dbReference type="InterPro" id="IPR039426">
    <property type="entry name" value="TonB-dep_rcpt-like"/>
</dbReference>
<keyword evidence="6 8" id="KW-0472">Membrane</keyword>
<keyword evidence="5" id="KW-0732">Signal</keyword>
<gene>
    <name evidence="11" type="ORF">ON006_26750</name>
</gene>
<evidence type="ECO:0000256" key="7">
    <source>
        <dbReference type="ARBA" id="ARBA00023237"/>
    </source>
</evidence>
<keyword evidence="12" id="KW-1185">Reference proteome</keyword>
<evidence type="ECO:0000256" key="2">
    <source>
        <dbReference type="ARBA" id="ARBA00022448"/>
    </source>
</evidence>
<dbReference type="Pfam" id="PF07715">
    <property type="entry name" value="Plug"/>
    <property type="match status" value="1"/>
</dbReference>
<comment type="subcellular location">
    <subcellularLocation>
        <location evidence="1 8">Cell outer membrane</location>
        <topology evidence="1 8">Multi-pass membrane protein</topology>
    </subcellularLocation>
</comment>
<evidence type="ECO:0000313" key="12">
    <source>
        <dbReference type="Proteomes" id="UP001164653"/>
    </source>
</evidence>
<dbReference type="Proteomes" id="UP001164653">
    <property type="component" value="Chromosome"/>
</dbReference>
<proteinExistence type="inferred from homology"/>
<dbReference type="AlphaFoldDB" id="A0A9E8N8J0"/>
<dbReference type="EMBL" id="CP112998">
    <property type="protein sequence ID" value="WAC11318.1"/>
    <property type="molecule type" value="Genomic_DNA"/>
</dbReference>
<name>A0A9E8N8J0_9BACT</name>
<evidence type="ECO:0000256" key="3">
    <source>
        <dbReference type="ARBA" id="ARBA00022452"/>
    </source>
</evidence>
<keyword evidence="3 8" id="KW-1134">Transmembrane beta strand</keyword>
<evidence type="ECO:0000256" key="8">
    <source>
        <dbReference type="PROSITE-ProRule" id="PRU01360"/>
    </source>
</evidence>
<evidence type="ECO:0000313" key="11">
    <source>
        <dbReference type="EMBL" id="WAC11318.1"/>
    </source>
</evidence>
<dbReference type="Gene3D" id="2.170.130.10">
    <property type="entry name" value="TonB-dependent receptor, plug domain"/>
    <property type="match status" value="1"/>
</dbReference>
<keyword evidence="11" id="KW-0675">Receptor</keyword>
<dbReference type="GO" id="GO:0015344">
    <property type="term" value="F:siderophore uptake transmembrane transporter activity"/>
    <property type="evidence" value="ECO:0007669"/>
    <property type="project" value="TreeGrafter"/>
</dbReference>
<keyword evidence="9" id="KW-1133">Transmembrane helix</keyword>
<dbReference type="InterPro" id="IPR012910">
    <property type="entry name" value="Plug_dom"/>
</dbReference>
<feature type="domain" description="TonB-dependent receptor plug" evidence="10">
    <location>
        <begin position="66"/>
        <end position="163"/>
    </location>
</feature>
<organism evidence="11 12">
    <name type="scientific">Dyadobacter pollutisoli</name>
    <dbReference type="NCBI Taxonomy" id="2910158"/>
    <lineage>
        <taxon>Bacteria</taxon>
        <taxon>Pseudomonadati</taxon>
        <taxon>Bacteroidota</taxon>
        <taxon>Cytophagia</taxon>
        <taxon>Cytophagales</taxon>
        <taxon>Spirosomataceae</taxon>
        <taxon>Dyadobacter</taxon>
    </lineage>
</organism>
<dbReference type="GO" id="GO:0009279">
    <property type="term" value="C:cell outer membrane"/>
    <property type="evidence" value="ECO:0007669"/>
    <property type="project" value="UniProtKB-SubCell"/>
</dbReference>
<evidence type="ECO:0000256" key="1">
    <source>
        <dbReference type="ARBA" id="ARBA00004571"/>
    </source>
</evidence>
<comment type="similarity">
    <text evidence="8">Belongs to the TonB-dependent receptor family.</text>
</comment>
<dbReference type="InterPro" id="IPR036942">
    <property type="entry name" value="Beta-barrel_TonB_sf"/>
</dbReference>
<dbReference type="Gene3D" id="2.40.170.20">
    <property type="entry name" value="TonB-dependent receptor, beta-barrel domain"/>
    <property type="match status" value="1"/>
</dbReference>
<dbReference type="RefSeq" id="WP_244821250.1">
    <property type="nucleotide sequence ID" value="NZ_CP112998.1"/>
</dbReference>
<keyword evidence="4 8" id="KW-0812">Transmembrane</keyword>
<protein>
    <submittedName>
        <fullName evidence="11">TonB-dependent receptor</fullName>
    </submittedName>
</protein>
<dbReference type="PANTHER" id="PTHR30069:SF29">
    <property type="entry name" value="HEMOGLOBIN AND HEMOGLOBIN-HAPTOGLOBIN-BINDING PROTEIN 1-RELATED"/>
    <property type="match status" value="1"/>
</dbReference>
<dbReference type="PROSITE" id="PS52016">
    <property type="entry name" value="TONB_DEPENDENT_REC_3"/>
    <property type="match status" value="1"/>
</dbReference>
<evidence type="ECO:0000259" key="10">
    <source>
        <dbReference type="Pfam" id="PF07715"/>
    </source>
</evidence>
<evidence type="ECO:0000256" key="5">
    <source>
        <dbReference type="ARBA" id="ARBA00022729"/>
    </source>
</evidence>
<reference evidence="11" key="1">
    <citation type="submission" date="2022-11" db="EMBL/GenBank/DDBJ databases">
        <title>Dyadobacter pollutisoli sp. nov., isolated from plastic dumped soil.</title>
        <authorList>
            <person name="Kim J.M."/>
            <person name="Kim K.R."/>
            <person name="Lee J.K."/>
            <person name="Hao L."/>
            <person name="Jeon C.O."/>
        </authorList>
    </citation>
    <scope>NUCLEOTIDE SEQUENCE</scope>
    <source>
        <strain evidence="11">U1</strain>
    </source>
</reference>
<dbReference type="PANTHER" id="PTHR30069">
    <property type="entry name" value="TONB-DEPENDENT OUTER MEMBRANE RECEPTOR"/>
    <property type="match status" value="1"/>
</dbReference>
<dbReference type="InterPro" id="IPR037066">
    <property type="entry name" value="Plug_dom_sf"/>
</dbReference>
<sequence>MEKQRDICPIHPFAQVIIDRWFFMAVTVSICIFLSENLLAQKDSVQLEPVTVKGFVPERFMSGLKIQKIDSATLTQFRFGNISDLLSLYTPIAFKNYGPGQLNTASFRGTSANHTAVLWNGLNINSPILGQSDFSTIPVAGFDQLSVQYGSSASVVGSDAVGGSILLNSNAIHEGMHQSFGRLQESFGNHQMQYTGRYAAAINDKWNFSGKTNLYFGRMNNDFPYSERRKYTLLPSESSQKGIVQDLFFQSKNDQEISVHVWLTSNRLTLTPDDQAGRELTQTEAYRTMLRYRIKDLTFRTAWVRDVIDYAKGDYALLDHAVADKFSSRVEKDFQWDLRKSGSNIQMKVGGEWTHYRAQVAGYGKSLITENRGDLYVLTRWQATPHWLVSANMRQAFMTRFNPPFTPSVGTEYQLLQNINYSLKMKGSVGRSYRVPTLNERYWKELGNPDIKPESGWNKEIGLEQSYLAGINQTFTTSLTAYHNRVRDWTYWNPSKSYHVENLQQVLARGIELQLGWRNHFQSWKSGINLGYALNKSSQEKAYDAYSVDIVGKQLVFVPMHSGNGNAFIQYKNTRITGQVQTISKRFSTFDNSQFLNGYTLANLLAETTISLNKIKMRFQGQVNNITNTFYLNVRNNAMPGRSFALSLTMSYDSKTKFFQ</sequence>